<keyword evidence="6" id="KW-1133">Transmembrane helix</keyword>
<comment type="caution">
    <text evidence="8">The sequence shown here is derived from an EMBL/GenBank/DDBJ whole genome shotgun (WGS) entry which is preliminary data.</text>
</comment>
<evidence type="ECO:0000256" key="3">
    <source>
        <dbReference type="ARBA" id="ARBA00022741"/>
    </source>
</evidence>
<keyword evidence="2" id="KW-0808">Transferase</keyword>
<keyword evidence="4" id="KW-0418">Kinase</keyword>
<dbReference type="PANTHER" id="PTHR24353">
    <property type="entry name" value="CYCLIC NUCLEOTIDE-DEPENDENT PROTEIN KINASE"/>
    <property type="match status" value="1"/>
</dbReference>
<feature type="transmembrane region" description="Helical" evidence="6">
    <location>
        <begin position="23"/>
        <end position="41"/>
    </location>
</feature>
<dbReference type="AlphaFoldDB" id="A0A813LGT2"/>
<dbReference type="Gene3D" id="1.10.510.10">
    <property type="entry name" value="Transferase(Phosphotransferase) domain 1"/>
    <property type="match status" value="1"/>
</dbReference>
<name>A0A813LGT2_POLGL</name>
<dbReference type="GO" id="GO:0005524">
    <property type="term" value="F:ATP binding"/>
    <property type="evidence" value="ECO:0007669"/>
    <property type="project" value="UniProtKB-KW"/>
</dbReference>
<keyword evidence="3" id="KW-0547">Nucleotide-binding</keyword>
<dbReference type="SMART" id="SM00220">
    <property type="entry name" value="S_TKc"/>
    <property type="match status" value="1"/>
</dbReference>
<keyword evidence="6" id="KW-0472">Membrane</keyword>
<evidence type="ECO:0000256" key="6">
    <source>
        <dbReference type="SAM" id="Phobius"/>
    </source>
</evidence>
<dbReference type="InterPro" id="IPR000719">
    <property type="entry name" value="Prot_kinase_dom"/>
</dbReference>
<keyword evidence="5" id="KW-0067">ATP-binding</keyword>
<protein>
    <recommendedName>
        <fullName evidence="7">Protein kinase domain-containing protein</fullName>
    </recommendedName>
</protein>
<sequence length="366" mass="41535">MASWRKARAQCLLPGLLTAPDDFAVALLYFLSLWSALFAVYQAIEIPTGRNCALKVVDRYRCERLKKTADLYMEKHCLLRTDHANIVKMFGWFSDNTSVFVVMEECMGGELWEVVKTAGLPRSLARHYLPQVITALEYLRQANIVHRDLKAENIMLTDMGVVKLIDFGTAKDLENPQIKGSGNASRHKVFDNYVGTPQFMPAEVIENRSSDFRSDTWSLGCTIFQALTGCPPFHGASEYLIFTRIIEMDLQLPPGISPDACDLIKRLVVSDADARLGAVDLGEVRRHPYFDGVEFEGLHERPQPVMSLVDHCLRRIGKLMDNKFSAKLDVWDGRRKGLSDEVCAQIERMKLVHKWQDDVLPPEECR</sequence>
<gene>
    <name evidence="8" type="ORF">PGLA2088_LOCUS44838</name>
</gene>
<evidence type="ECO:0000256" key="2">
    <source>
        <dbReference type="ARBA" id="ARBA00022679"/>
    </source>
</evidence>
<dbReference type="EMBL" id="CAJNNW010035405">
    <property type="protein sequence ID" value="CAE8727504.1"/>
    <property type="molecule type" value="Genomic_DNA"/>
</dbReference>
<dbReference type="PROSITE" id="PS00108">
    <property type="entry name" value="PROTEIN_KINASE_ST"/>
    <property type="match status" value="1"/>
</dbReference>
<dbReference type="InterPro" id="IPR008271">
    <property type="entry name" value="Ser/Thr_kinase_AS"/>
</dbReference>
<dbReference type="Proteomes" id="UP000626109">
    <property type="component" value="Unassembled WGS sequence"/>
</dbReference>
<reference evidence="8" key="1">
    <citation type="submission" date="2021-02" db="EMBL/GenBank/DDBJ databases">
        <authorList>
            <person name="Dougan E. K."/>
            <person name="Rhodes N."/>
            <person name="Thang M."/>
            <person name="Chan C."/>
        </authorList>
    </citation>
    <scope>NUCLEOTIDE SEQUENCE</scope>
</reference>
<keyword evidence="6" id="KW-0812">Transmembrane</keyword>
<dbReference type="InterPro" id="IPR011009">
    <property type="entry name" value="Kinase-like_dom_sf"/>
</dbReference>
<evidence type="ECO:0000256" key="1">
    <source>
        <dbReference type="ARBA" id="ARBA00022527"/>
    </source>
</evidence>
<accession>A0A813LGT2</accession>
<feature type="domain" description="Protein kinase" evidence="7">
    <location>
        <begin position="26"/>
        <end position="290"/>
    </location>
</feature>
<evidence type="ECO:0000313" key="8">
    <source>
        <dbReference type="EMBL" id="CAE8727504.1"/>
    </source>
</evidence>
<dbReference type="GO" id="GO:0004674">
    <property type="term" value="F:protein serine/threonine kinase activity"/>
    <property type="evidence" value="ECO:0007669"/>
    <property type="project" value="UniProtKB-KW"/>
</dbReference>
<dbReference type="SUPFAM" id="SSF56112">
    <property type="entry name" value="Protein kinase-like (PK-like)"/>
    <property type="match status" value="1"/>
</dbReference>
<keyword evidence="1" id="KW-0723">Serine/threonine-protein kinase</keyword>
<dbReference type="Gene3D" id="3.30.200.20">
    <property type="entry name" value="Phosphorylase Kinase, domain 1"/>
    <property type="match status" value="1"/>
</dbReference>
<proteinExistence type="predicted"/>
<evidence type="ECO:0000259" key="7">
    <source>
        <dbReference type="PROSITE" id="PS50011"/>
    </source>
</evidence>
<evidence type="ECO:0000256" key="4">
    <source>
        <dbReference type="ARBA" id="ARBA00022777"/>
    </source>
</evidence>
<dbReference type="PROSITE" id="PS50011">
    <property type="entry name" value="PROTEIN_KINASE_DOM"/>
    <property type="match status" value="1"/>
</dbReference>
<evidence type="ECO:0000256" key="5">
    <source>
        <dbReference type="ARBA" id="ARBA00022840"/>
    </source>
</evidence>
<organism evidence="8 9">
    <name type="scientific">Polarella glacialis</name>
    <name type="common">Dinoflagellate</name>
    <dbReference type="NCBI Taxonomy" id="89957"/>
    <lineage>
        <taxon>Eukaryota</taxon>
        <taxon>Sar</taxon>
        <taxon>Alveolata</taxon>
        <taxon>Dinophyceae</taxon>
        <taxon>Suessiales</taxon>
        <taxon>Suessiaceae</taxon>
        <taxon>Polarella</taxon>
    </lineage>
</organism>
<dbReference type="Pfam" id="PF00069">
    <property type="entry name" value="Pkinase"/>
    <property type="match status" value="1"/>
</dbReference>
<evidence type="ECO:0000313" key="9">
    <source>
        <dbReference type="Proteomes" id="UP000626109"/>
    </source>
</evidence>